<feature type="non-terminal residue" evidence="4">
    <location>
        <position position="1"/>
    </location>
</feature>
<dbReference type="EMBL" id="JBAHYK010002727">
    <property type="protein sequence ID" value="KAL0564524.1"/>
    <property type="molecule type" value="Genomic_DNA"/>
</dbReference>
<dbReference type="Proteomes" id="UP001465976">
    <property type="component" value="Unassembled WGS sequence"/>
</dbReference>
<gene>
    <name evidence="4" type="ORF">V5O48_017522</name>
</gene>
<reference evidence="4 5" key="1">
    <citation type="submission" date="2024-02" db="EMBL/GenBank/DDBJ databases">
        <title>A draft genome for the cacao thread blight pathogen Marasmius crinis-equi.</title>
        <authorList>
            <person name="Cohen S.P."/>
            <person name="Baruah I.K."/>
            <person name="Amoako-Attah I."/>
            <person name="Bukari Y."/>
            <person name="Meinhardt L.W."/>
            <person name="Bailey B.A."/>
        </authorList>
    </citation>
    <scope>NUCLEOTIDE SEQUENCE [LARGE SCALE GENOMIC DNA]</scope>
    <source>
        <strain evidence="4 5">GH-76</strain>
    </source>
</reference>
<name>A0ABR3ENQ5_9AGAR</name>
<accession>A0ABR3ENQ5</accession>
<evidence type="ECO:0000256" key="1">
    <source>
        <dbReference type="SAM" id="Coils"/>
    </source>
</evidence>
<keyword evidence="5" id="KW-1185">Reference proteome</keyword>
<evidence type="ECO:0000256" key="3">
    <source>
        <dbReference type="SAM" id="Phobius"/>
    </source>
</evidence>
<protein>
    <submittedName>
        <fullName evidence="4">Uncharacterized protein</fullName>
    </submittedName>
</protein>
<sequence>SSKPSKDDFDTLILLFQSPLFNVTSGNITSTTSSSSAFPTTSESSARDSDRHRWHGSRPGTIVACVLGALFGVLLLVFAVWFWRRKHRRKNATKVSIPGADLEENVVSPVSPYPLQAPSINSEQRRPQHQSVFRKEVEALNRESGGGESLNRQLDMINRELTEMRRMIRDSRSEGTIPPEYSSQ</sequence>
<feature type="region of interest" description="Disordered" evidence="2">
    <location>
        <begin position="29"/>
        <end position="54"/>
    </location>
</feature>
<evidence type="ECO:0000313" key="4">
    <source>
        <dbReference type="EMBL" id="KAL0564524.1"/>
    </source>
</evidence>
<feature type="transmembrane region" description="Helical" evidence="3">
    <location>
        <begin position="61"/>
        <end position="83"/>
    </location>
</feature>
<comment type="caution">
    <text evidence="4">The sequence shown here is derived from an EMBL/GenBank/DDBJ whole genome shotgun (WGS) entry which is preliminary data.</text>
</comment>
<organism evidence="4 5">
    <name type="scientific">Marasmius crinis-equi</name>
    <dbReference type="NCBI Taxonomy" id="585013"/>
    <lineage>
        <taxon>Eukaryota</taxon>
        <taxon>Fungi</taxon>
        <taxon>Dikarya</taxon>
        <taxon>Basidiomycota</taxon>
        <taxon>Agaricomycotina</taxon>
        <taxon>Agaricomycetes</taxon>
        <taxon>Agaricomycetidae</taxon>
        <taxon>Agaricales</taxon>
        <taxon>Marasmiineae</taxon>
        <taxon>Marasmiaceae</taxon>
        <taxon>Marasmius</taxon>
    </lineage>
</organism>
<keyword evidence="3" id="KW-0812">Transmembrane</keyword>
<feature type="compositionally biased region" description="Low complexity" evidence="2">
    <location>
        <begin position="29"/>
        <end position="44"/>
    </location>
</feature>
<proteinExistence type="predicted"/>
<keyword evidence="3" id="KW-0472">Membrane</keyword>
<keyword evidence="1" id="KW-0175">Coiled coil</keyword>
<feature type="coiled-coil region" evidence="1">
    <location>
        <begin position="147"/>
        <end position="174"/>
    </location>
</feature>
<keyword evidence="3" id="KW-1133">Transmembrane helix</keyword>
<evidence type="ECO:0000313" key="5">
    <source>
        <dbReference type="Proteomes" id="UP001465976"/>
    </source>
</evidence>
<evidence type="ECO:0000256" key="2">
    <source>
        <dbReference type="SAM" id="MobiDB-lite"/>
    </source>
</evidence>